<dbReference type="Proteomes" id="UP000199028">
    <property type="component" value="Unassembled WGS sequence"/>
</dbReference>
<dbReference type="GO" id="GO:0006508">
    <property type="term" value="P:proteolysis"/>
    <property type="evidence" value="ECO:0007669"/>
    <property type="project" value="UniProtKB-KW"/>
</dbReference>
<dbReference type="NCBIfam" id="TIGR04312">
    <property type="entry name" value="choice_anch_B"/>
    <property type="match status" value="1"/>
</dbReference>
<dbReference type="Pfam" id="PF08309">
    <property type="entry name" value="LVIVD"/>
    <property type="match status" value="2"/>
</dbReference>
<dbReference type="InterPro" id="IPR013211">
    <property type="entry name" value="LVIVD"/>
</dbReference>
<dbReference type="PANTHER" id="PTHR38787:SF3">
    <property type="entry name" value="REGULATORY P DOMAIN-CONTAINING PROTEIN"/>
    <property type="match status" value="1"/>
</dbReference>
<evidence type="ECO:0000259" key="4">
    <source>
        <dbReference type="PROSITE" id="PS51829"/>
    </source>
</evidence>
<keyword evidence="2" id="KW-0378">Hydrolase</keyword>
<evidence type="ECO:0000313" key="5">
    <source>
        <dbReference type="EMBL" id="SEQ30998.1"/>
    </source>
</evidence>
<dbReference type="AlphaFoldDB" id="A0A1H9F196"/>
<accession>A0A1H9F196</accession>
<dbReference type="GO" id="GO:0004252">
    <property type="term" value="F:serine-type endopeptidase activity"/>
    <property type="evidence" value="ECO:0007669"/>
    <property type="project" value="InterPro"/>
</dbReference>
<dbReference type="PROSITE" id="PS51829">
    <property type="entry name" value="P_HOMO_B"/>
    <property type="match status" value="1"/>
</dbReference>
<dbReference type="GO" id="GO:0005576">
    <property type="term" value="C:extracellular region"/>
    <property type="evidence" value="ECO:0007669"/>
    <property type="project" value="TreeGrafter"/>
</dbReference>
<dbReference type="Gene3D" id="2.60.120.260">
    <property type="entry name" value="Galactose-binding domain-like"/>
    <property type="match status" value="1"/>
</dbReference>
<dbReference type="PANTHER" id="PTHR38787">
    <property type="entry name" value="REGULATORY P DOMAIN-CONTAINING PROTEIN"/>
    <property type="match status" value="1"/>
</dbReference>
<dbReference type="InterPro" id="IPR008979">
    <property type="entry name" value="Galactose-bd-like_sf"/>
</dbReference>
<gene>
    <name evidence="5" type="ORF">SAMN05216195_102113</name>
</gene>
<protein>
    <submittedName>
        <fullName evidence="5">Choice-of-anchor B domain-containing protein</fullName>
    </submittedName>
</protein>
<name>A0A1H9F196_9PSEU</name>
<sequence>MLKRSILTVLATFALAVPVTPSTAAAPVQAAAAVPCTNGMAGTYPCRNIDLQSNLPLSAMGGGSGSGGWGWTDSSTGKEYAIVARTNGTSFVDISTPTSPVYLGNLPTATGSSSWRELTVHNNTVYIVSDNNGSHGLQIFDLTRLRSVTSPPVIFSADARDTSFTRAHTVSVNAQTGFLYVNGSTTCSGGPRAYSLTNRLSPTFAGCISGDGYSHDSTAVIYRGPDTRYQGKEILAGSNEDTLTFFDVTSKSSPVQLSRKTYTGRGYVHQGVFTEDHRYFLLDDETDETSNGGNTRTYVWSVADLTNPVLVGTFNGPTTASDHNQWIKGNYSYQSNYKAGLRIVDLTNVATPTTMSEAAYFDIYPSSNTAGFNGTWTNYPYYPSGNVAVFTIEGGLFVVKPNLSAPSNDFTIGTSPSSGSTNPGSSVAATVNTSVRSGSAETVTLTASGLPAGATASFSPSSVTAGNSSTLTISTGATTPPGTYSVTVTGTAPSATHTATYMLTVNGAGCAAATNPNDVSIQDNSTAESPATVSGCSGNGSATSSVAVNIVHTYIGDLIVDLVAPDGTAYNLHNRGGGSTDNINQTYTVNLSSEPRNGTWKLRVQDRANADVGYINSWTLTP</sequence>
<keyword evidence="1" id="KW-0645">Protease</keyword>
<dbReference type="InterPro" id="IPR002884">
    <property type="entry name" value="P_dom"/>
</dbReference>
<feature type="domain" description="P/Homo B" evidence="4">
    <location>
        <begin position="504"/>
        <end position="622"/>
    </location>
</feature>
<dbReference type="InterPro" id="IPR027589">
    <property type="entry name" value="Choice_anch_B"/>
</dbReference>
<dbReference type="RefSeq" id="WP_211335315.1">
    <property type="nucleotide sequence ID" value="NZ_FOFT01000002.1"/>
</dbReference>
<evidence type="ECO:0000313" key="6">
    <source>
        <dbReference type="Proteomes" id="UP000199028"/>
    </source>
</evidence>
<dbReference type="FunFam" id="2.60.120.260:FF:000149">
    <property type="entry name" value="Leupeptin-inactivating enzyme 1"/>
    <property type="match status" value="1"/>
</dbReference>
<organism evidence="5 6">
    <name type="scientific">Lentzea flaviverrucosa</name>
    <dbReference type="NCBI Taxonomy" id="200379"/>
    <lineage>
        <taxon>Bacteria</taxon>
        <taxon>Bacillati</taxon>
        <taxon>Actinomycetota</taxon>
        <taxon>Actinomycetes</taxon>
        <taxon>Pseudonocardiales</taxon>
        <taxon>Pseudonocardiaceae</taxon>
        <taxon>Lentzea</taxon>
    </lineage>
</organism>
<reference evidence="6" key="1">
    <citation type="submission" date="2016-10" db="EMBL/GenBank/DDBJ databases">
        <authorList>
            <person name="Varghese N."/>
            <person name="Submissions S."/>
        </authorList>
    </citation>
    <scope>NUCLEOTIDE SEQUENCE [LARGE SCALE GENOMIC DNA]</scope>
    <source>
        <strain evidence="6">CGMCC 4.578</strain>
    </source>
</reference>
<feature type="signal peptide" evidence="3">
    <location>
        <begin position="1"/>
        <end position="24"/>
    </location>
</feature>
<evidence type="ECO:0000256" key="2">
    <source>
        <dbReference type="ARBA" id="ARBA00022801"/>
    </source>
</evidence>
<feature type="chain" id="PRO_5011651854" evidence="3">
    <location>
        <begin position="25"/>
        <end position="622"/>
    </location>
</feature>
<evidence type="ECO:0000256" key="3">
    <source>
        <dbReference type="SAM" id="SignalP"/>
    </source>
</evidence>
<keyword evidence="6" id="KW-1185">Reference proteome</keyword>
<dbReference type="SUPFAM" id="SSF49785">
    <property type="entry name" value="Galactose-binding domain-like"/>
    <property type="match status" value="1"/>
</dbReference>
<dbReference type="Pfam" id="PF01483">
    <property type="entry name" value="P_proprotein"/>
    <property type="match status" value="1"/>
</dbReference>
<evidence type="ECO:0000256" key="1">
    <source>
        <dbReference type="ARBA" id="ARBA00022670"/>
    </source>
</evidence>
<keyword evidence="3" id="KW-0732">Signal</keyword>
<dbReference type="EMBL" id="FOFT01000002">
    <property type="protein sequence ID" value="SEQ30998.1"/>
    <property type="molecule type" value="Genomic_DNA"/>
</dbReference>
<proteinExistence type="predicted"/>